<dbReference type="GO" id="GO:0003677">
    <property type="term" value="F:DNA binding"/>
    <property type="evidence" value="ECO:0007669"/>
    <property type="project" value="InterPro"/>
</dbReference>
<accession>A0A4Q0NWD5</accession>
<feature type="transmembrane region" description="Helical" evidence="2">
    <location>
        <begin position="738"/>
        <end position="762"/>
    </location>
</feature>
<proteinExistence type="predicted"/>
<feature type="coiled-coil region" evidence="1">
    <location>
        <begin position="779"/>
        <end position="843"/>
    </location>
</feature>
<dbReference type="RefSeq" id="WP_128760286.1">
    <property type="nucleotide sequence ID" value="NZ_QOVI01000002.1"/>
</dbReference>
<dbReference type="AlphaFoldDB" id="A0A4Q0NWD5"/>
<dbReference type="InterPro" id="IPR015943">
    <property type="entry name" value="WD40/YVTN_repeat-like_dom_sf"/>
</dbReference>
<dbReference type="GO" id="GO:0006355">
    <property type="term" value="P:regulation of DNA-templated transcription"/>
    <property type="evidence" value="ECO:0007669"/>
    <property type="project" value="InterPro"/>
</dbReference>
<keyword evidence="5" id="KW-1185">Reference proteome</keyword>
<dbReference type="EMBL" id="QOVI01000002">
    <property type="protein sequence ID" value="RXG16613.1"/>
    <property type="molecule type" value="Genomic_DNA"/>
</dbReference>
<keyword evidence="2" id="KW-0812">Transmembrane</keyword>
<dbReference type="Gene3D" id="2.60.40.10">
    <property type="entry name" value="Immunoglobulins"/>
    <property type="match status" value="1"/>
</dbReference>
<sequence>MLSFLRNLQLFFGLILAFVAVELSAQELPPVLNFTPEDYAAENQNWAVAQGDQDFIYVANNSGLLEYDGAKWRLYKSPNNTILRSVTVVDDRVYTGNYMEFGYWQHTNTGLLEYTSLSKSLETSLIEDEQFWNILAIDDLILFQSLNRIYSFNSTTQEFEIFDSESSITQSFSVDRSVYFQQEGLGLFQLQNGSAILISESQTFLDNLVVSFFKKNENYIVVTQKNGIFQLGVGNPIIWNQNTTNYLSDKTIYTAKKLTDGSVLLGTISSGLIHLSSEGDIIYGIDQNLGLGNNTVLSIFEDKDAHVWLGLDNGISVINTNTAFKVYTDNVGKLGSVYAAAKHKGYSYLGTNQGLFYKKNDVSNARYALIPETKGQVWNLNTLGNDLLCGHHEGTFIVHADRVEKIADTPGTWKIQLLDTSKNLAIQGNYNGLYILEKFNSKWHVRNKLTGFDISSRYFGIAANQTIYVNHEYKGVFKLKANVNYTEILNYDLVEKLPKGAKSSLISYQDKLLYAFEDGIYVLKEGAESFVKDTVLSNGFLDTAKYTSGKLTYDGINDKLWAFNAQEIMYFEPGILADELKVRRIALPSKTRKDISGFENITDFGDDTYLFGNATGYILFDLKKLDFKPYTITLRTIQNKSRKKEQNFVALATAEPFNYKNNSFVFDYSVAEYDKFRSVVYQYRLDGMYEEWSSWSTVSQATFENLPPGDYEFNVRARIGDQISENTASYPFSIARPWYLSVVAIVIYIVLLIALFIAIQIYNRKHYRKQKETLIETNQRKLELANYESERKIMRLQNEKLQQDVESKNRELAASTMNIVKKNELLNAIKKELKADSQEEELKSVIKIIDKNLNPKKDWEFFKEAFNNADKDFLKKIKELHPKLTPNDLKLCAYLRLNLSSKEIAPLLNISVRSVEIKRYRLRKKMELEHEEGLVEYVLSV</sequence>
<feature type="domain" description="HTH luxR-type" evidence="3">
    <location>
        <begin position="881"/>
        <end position="938"/>
    </location>
</feature>
<dbReference type="Gene3D" id="1.10.10.10">
    <property type="entry name" value="Winged helix-like DNA-binding domain superfamily/Winged helix DNA-binding domain"/>
    <property type="match status" value="1"/>
</dbReference>
<organism evidence="4 5">
    <name type="scientific">Leeuwenhoekiella aestuarii</name>
    <dbReference type="NCBI Taxonomy" id="2249426"/>
    <lineage>
        <taxon>Bacteria</taxon>
        <taxon>Pseudomonadati</taxon>
        <taxon>Bacteroidota</taxon>
        <taxon>Flavobacteriia</taxon>
        <taxon>Flavobacteriales</taxon>
        <taxon>Flavobacteriaceae</taxon>
        <taxon>Leeuwenhoekiella</taxon>
    </lineage>
</organism>
<name>A0A4Q0NWD5_9FLAO</name>
<dbReference type="InterPro" id="IPR036388">
    <property type="entry name" value="WH-like_DNA-bd_sf"/>
</dbReference>
<evidence type="ECO:0000313" key="5">
    <source>
        <dbReference type="Proteomes" id="UP000289821"/>
    </source>
</evidence>
<evidence type="ECO:0000313" key="4">
    <source>
        <dbReference type="EMBL" id="RXG16613.1"/>
    </source>
</evidence>
<keyword evidence="2" id="KW-0472">Membrane</keyword>
<keyword evidence="2" id="KW-1133">Transmembrane helix</keyword>
<dbReference type="Gene3D" id="2.130.10.10">
    <property type="entry name" value="YVTN repeat-like/Quinoprotein amine dehydrogenase"/>
    <property type="match status" value="1"/>
</dbReference>
<dbReference type="InterPro" id="IPR013783">
    <property type="entry name" value="Ig-like_fold"/>
</dbReference>
<reference evidence="4 5" key="1">
    <citation type="submission" date="2018-07" db="EMBL/GenBank/DDBJ databases">
        <title>Leeuwenhoekiella genomics.</title>
        <authorList>
            <person name="Tahon G."/>
            <person name="Willems A."/>
        </authorList>
    </citation>
    <scope>NUCLEOTIDE SEQUENCE [LARGE SCALE GENOMIC DNA]</scope>
    <source>
        <strain evidence="4 5">R-50232</strain>
    </source>
</reference>
<evidence type="ECO:0000256" key="1">
    <source>
        <dbReference type="SAM" id="Coils"/>
    </source>
</evidence>
<dbReference type="SUPFAM" id="SSF46894">
    <property type="entry name" value="C-terminal effector domain of the bipartite response regulators"/>
    <property type="match status" value="1"/>
</dbReference>
<evidence type="ECO:0000256" key="2">
    <source>
        <dbReference type="SAM" id="Phobius"/>
    </source>
</evidence>
<comment type="caution">
    <text evidence="4">The sequence shown here is derived from an EMBL/GenBank/DDBJ whole genome shotgun (WGS) entry which is preliminary data.</text>
</comment>
<gene>
    <name evidence="4" type="ORF">DSM04_102194</name>
</gene>
<dbReference type="InterPro" id="IPR011123">
    <property type="entry name" value="Y_Y_Y"/>
</dbReference>
<dbReference type="InterPro" id="IPR016032">
    <property type="entry name" value="Sig_transdc_resp-reg_C-effctor"/>
</dbReference>
<dbReference type="Proteomes" id="UP000289821">
    <property type="component" value="Unassembled WGS sequence"/>
</dbReference>
<dbReference type="Pfam" id="PF07495">
    <property type="entry name" value="Y_Y_Y"/>
    <property type="match status" value="1"/>
</dbReference>
<keyword evidence="1" id="KW-0175">Coiled coil</keyword>
<evidence type="ECO:0000259" key="3">
    <source>
        <dbReference type="SMART" id="SM00421"/>
    </source>
</evidence>
<dbReference type="SMART" id="SM00421">
    <property type="entry name" value="HTH_LUXR"/>
    <property type="match status" value="1"/>
</dbReference>
<dbReference type="InterPro" id="IPR000792">
    <property type="entry name" value="Tscrpt_reg_LuxR_C"/>
</dbReference>
<dbReference type="OrthoDB" id="1090267at2"/>
<protein>
    <submittedName>
        <fullName evidence="4">YXYXY domain-containing protein</fullName>
    </submittedName>
</protein>